<dbReference type="Gramene" id="ERN08924">
    <property type="protein sequence ID" value="ERN08924"/>
    <property type="gene ID" value="AMTR_s00015p00249680"/>
</dbReference>
<protein>
    <recommendedName>
        <fullName evidence="5">Glycosyltransferase</fullName>
        <ecNumber evidence="5">2.4.1.-</ecNumber>
    </recommendedName>
</protein>
<keyword evidence="3 4" id="KW-0808">Transferase</keyword>
<evidence type="ECO:0000256" key="5">
    <source>
        <dbReference type="RuleBase" id="RU362057"/>
    </source>
</evidence>
<evidence type="ECO:0000313" key="6">
    <source>
        <dbReference type="EMBL" id="ERN08924.1"/>
    </source>
</evidence>
<evidence type="ECO:0000256" key="1">
    <source>
        <dbReference type="ARBA" id="ARBA00009995"/>
    </source>
</evidence>
<evidence type="ECO:0000256" key="4">
    <source>
        <dbReference type="RuleBase" id="RU003718"/>
    </source>
</evidence>
<sequence>MAMEAQTGTHVAILPSPGMGHLIPLVAFSKRLVATHSFSITFINLITDSSAAQSSVLSTLNDVGLSSLQSVDLPPADLSDLPISAKIETRISLTVRRSLSSLRTLLCDLTSKFPNTVMVADIFGTDAFDVADELSLPKYLFFPANATALCLMSQLPALDAQVSGEFRDLPELRLPGCSSPFPGKDLLAPLQDRKDAAYSWLLHQAKRYRQADGIFVNTFEGLESQALQFLKENRASFPEVFPVGPLTLELPENDSECLRWLDEQPPGSVLFVSFGSGGTLSCGQYQNLAHGLEKSGQRFLWVIRTPEVTEGPAAFFTVESKGDPKAYLPQGFLERTKGVGMVVPSWAPQTRVLAHAATGGFLTHCGWNSTLESFQNGIPLIAWPLYAEQKMNAILLVDEIKVAIRPKMQEDGIIKVEEIDRVVRGLMEGEEGKALRAKMRDLRDAASTAVAEGGSSYHSVVNATQIWRSTV</sequence>
<dbReference type="SUPFAM" id="SSF53756">
    <property type="entry name" value="UDP-Glycosyltransferase/glycogen phosphorylase"/>
    <property type="match status" value="1"/>
</dbReference>
<name>W1PMA9_AMBTC</name>
<evidence type="ECO:0000256" key="3">
    <source>
        <dbReference type="ARBA" id="ARBA00022679"/>
    </source>
</evidence>
<dbReference type="FunFam" id="3.40.50.2000:FF:000051">
    <property type="entry name" value="Glycosyltransferase"/>
    <property type="match status" value="1"/>
</dbReference>
<dbReference type="HOGENOM" id="CLU_001724_3_0_1"/>
<keyword evidence="2 4" id="KW-0328">Glycosyltransferase</keyword>
<gene>
    <name evidence="6" type="ORF">AMTR_s00015p00249680</name>
</gene>
<dbReference type="PROSITE" id="PS00375">
    <property type="entry name" value="UDPGT"/>
    <property type="match status" value="1"/>
</dbReference>
<dbReference type="FunFam" id="3.40.50.2000:FF:000054">
    <property type="entry name" value="Glycosyltransferase"/>
    <property type="match status" value="1"/>
</dbReference>
<dbReference type="EMBL" id="KI393208">
    <property type="protein sequence ID" value="ERN08924.1"/>
    <property type="molecule type" value="Genomic_DNA"/>
</dbReference>
<accession>W1PMA9</accession>
<organism evidence="6 7">
    <name type="scientific">Amborella trichopoda</name>
    <dbReference type="NCBI Taxonomy" id="13333"/>
    <lineage>
        <taxon>Eukaryota</taxon>
        <taxon>Viridiplantae</taxon>
        <taxon>Streptophyta</taxon>
        <taxon>Embryophyta</taxon>
        <taxon>Tracheophyta</taxon>
        <taxon>Spermatophyta</taxon>
        <taxon>Magnoliopsida</taxon>
        <taxon>Amborellales</taxon>
        <taxon>Amborellaceae</taxon>
        <taxon>Amborella</taxon>
    </lineage>
</organism>
<comment type="similarity">
    <text evidence="1 4">Belongs to the UDP-glycosyltransferase family.</text>
</comment>
<evidence type="ECO:0000256" key="2">
    <source>
        <dbReference type="ARBA" id="ARBA00022676"/>
    </source>
</evidence>
<dbReference type="InterPro" id="IPR002213">
    <property type="entry name" value="UDP_glucos_trans"/>
</dbReference>
<dbReference type="PANTHER" id="PTHR48046:SF1">
    <property type="entry name" value="GLYCOSYLTRANSFERASE-RELATED"/>
    <property type="match status" value="1"/>
</dbReference>
<dbReference type="GO" id="GO:0035251">
    <property type="term" value="F:UDP-glucosyltransferase activity"/>
    <property type="evidence" value="ECO:0000318"/>
    <property type="project" value="GO_Central"/>
</dbReference>
<dbReference type="EC" id="2.4.1.-" evidence="5"/>
<dbReference type="eggNOG" id="KOG1192">
    <property type="taxonomic scope" value="Eukaryota"/>
</dbReference>
<reference evidence="7" key="1">
    <citation type="journal article" date="2013" name="Science">
        <title>The Amborella genome and the evolution of flowering plants.</title>
        <authorList>
            <consortium name="Amborella Genome Project"/>
        </authorList>
    </citation>
    <scope>NUCLEOTIDE SEQUENCE [LARGE SCALE GENOMIC DNA]</scope>
</reference>
<evidence type="ECO:0000313" key="7">
    <source>
        <dbReference type="Proteomes" id="UP000017836"/>
    </source>
</evidence>
<dbReference type="CDD" id="cd03784">
    <property type="entry name" value="GT1_Gtf-like"/>
    <property type="match status" value="1"/>
</dbReference>
<dbReference type="InterPro" id="IPR035595">
    <property type="entry name" value="UDP_glycos_trans_CS"/>
</dbReference>
<dbReference type="Proteomes" id="UP000017836">
    <property type="component" value="Unassembled WGS sequence"/>
</dbReference>
<dbReference type="PANTHER" id="PTHR48046">
    <property type="entry name" value="UDP-GLYCOSYLTRANSFERASE 72E1"/>
    <property type="match status" value="1"/>
</dbReference>
<proteinExistence type="inferred from homology"/>
<dbReference type="Pfam" id="PF00201">
    <property type="entry name" value="UDPGT"/>
    <property type="match status" value="1"/>
</dbReference>
<dbReference type="AlphaFoldDB" id="W1PMA9"/>
<keyword evidence="7" id="KW-1185">Reference proteome</keyword>
<dbReference type="OMA" id="AYTWLLH"/>
<dbReference type="Gene3D" id="3.40.50.2000">
    <property type="entry name" value="Glycogen Phosphorylase B"/>
    <property type="match status" value="2"/>
</dbReference>